<dbReference type="InterPro" id="IPR004839">
    <property type="entry name" value="Aminotransferase_I/II_large"/>
</dbReference>
<dbReference type="GO" id="GO:0004400">
    <property type="term" value="F:histidinol-phosphate transaminase activity"/>
    <property type="evidence" value="ECO:0007669"/>
    <property type="project" value="UniProtKB-UniRule"/>
</dbReference>
<gene>
    <name evidence="6" type="primary">hisC</name>
    <name evidence="8" type="ORF">AYJ05_09640</name>
</gene>
<dbReference type="InterPro" id="IPR015422">
    <property type="entry name" value="PyrdxlP-dep_Trfase_small"/>
</dbReference>
<dbReference type="PANTHER" id="PTHR43643:SF3">
    <property type="entry name" value="HISTIDINOL-PHOSPHATE AMINOTRANSFERASE"/>
    <property type="match status" value="1"/>
</dbReference>
<evidence type="ECO:0000256" key="4">
    <source>
        <dbReference type="ARBA" id="ARBA00022679"/>
    </source>
</evidence>
<keyword evidence="6" id="KW-0028">Amino-acid biosynthesis</keyword>
<dbReference type="InterPro" id="IPR001917">
    <property type="entry name" value="Aminotrans_II_pyridoxalP_BS"/>
</dbReference>
<dbReference type="InterPro" id="IPR015421">
    <property type="entry name" value="PyrdxlP-dep_Trfase_major"/>
</dbReference>
<dbReference type="SUPFAM" id="SSF53383">
    <property type="entry name" value="PLP-dependent transferases"/>
    <property type="match status" value="1"/>
</dbReference>
<dbReference type="Gene3D" id="3.90.1150.10">
    <property type="entry name" value="Aspartate Aminotransferase, domain 1"/>
    <property type="match status" value="1"/>
</dbReference>
<dbReference type="RefSeq" id="WP_066839420.1">
    <property type="nucleotide sequence ID" value="NZ_LSTQ01000012.1"/>
</dbReference>
<dbReference type="AlphaFoldDB" id="A0A177IN45"/>
<comment type="catalytic activity">
    <reaction evidence="6">
        <text>L-histidinol phosphate + 2-oxoglutarate = 3-(imidazol-4-yl)-2-oxopropyl phosphate + L-glutamate</text>
        <dbReference type="Rhea" id="RHEA:23744"/>
        <dbReference type="ChEBI" id="CHEBI:16810"/>
        <dbReference type="ChEBI" id="CHEBI:29985"/>
        <dbReference type="ChEBI" id="CHEBI:57766"/>
        <dbReference type="ChEBI" id="CHEBI:57980"/>
        <dbReference type="EC" id="2.6.1.9"/>
    </reaction>
</comment>
<keyword evidence="3 6" id="KW-0032">Aminotransferase</keyword>
<dbReference type="EMBL" id="LSTQ01000012">
    <property type="protein sequence ID" value="OAH29651.1"/>
    <property type="molecule type" value="Genomic_DNA"/>
</dbReference>
<dbReference type="InterPro" id="IPR024892">
    <property type="entry name" value="ArAT"/>
</dbReference>
<organism evidence="8 9">
    <name type="scientific">Corynebacterium stationis</name>
    <dbReference type="NCBI Taxonomy" id="1705"/>
    <lineage>
        <taxon>Bacteria</taxon>
        <taxon>Bacillati</taxon>
        <taxon>Actinomycetota</taxon>
        <taxon>Actinomycetes</taxon>
        <taxon>Mycobacteriales</taxon>
        <taxon>Corynebacteriaceae</taxon>
        <taxon>Corynebacterium</taxon>
    </lineage>
</organism>
<dbReference type="CDD" id="cd00609">
    <property type="entry name" value="AAT_like"/>
    <property type="match status" value="1"/>
</dbReference>
<dbReference type="PANTHER" id="PTHR43643">
    <property type="entry name" value="HISTIDINOL-PHOSPHATE AMINOTRANSFERASE 2"/>
    <property type="match status" value="1"/>
</dbReference>
<evidence type="ECO:0000259" key="7">
    <source>
        <dbReference type="Pfam" id="PF00155"/>
    </source>
</evidence>
<keyword evidence="5 6" id="KW-0663">Pyridoxal phosphate</keyword>
<evidence type="ECO:0000256" key="2">
    <source>
        <dbReference type="ARBA" id="ARBA00011738"/>
    </source>
</evidence>
<proteinExistence type="inferred from homology"/>
<dbReference type="NCBIfam" id="NF002878">
    <property type="entry name" value="PRK03321.1"/>
    <property type="match status" value="1"/>
</dbReference>
<name>A0A177IN45_9CORY</name>
<sequence>MIRKDLDNLPAYVPGARMDDAVKLSSNESSYAPLPSVAKAMSEAAIGVNRYPDMGAVELRTALAKHLGVDFEQTAVGTGSSALCQQLVHATTTADNEVVFPWRSFEAYPIFAQVVGATPVPVELTPEQGLDMDGLAAAITDKTSLVFICNPNNPSGTTISNDEFEAFMAKIPANVVVGLDEAYFEYNRAESQPIGTEVIAKYDNVVGLRTFSKAYGLAGARVGYAFGPRNLIEAINKVAIPFSVNSLAQAGALAALEAKEELKERIDEAVIARERIAKAFADWGAIASEANFVWLPAAALPLPPQELAAKFAEAGVLIRAFPEGVRISTTTEEETDVLLKAFGSAVIE</sequence>
<keyword evidence="4 6" id="KW-0808">Transferase</keyword>
<comment type="pathway">
    <text evidence="6">Amino-acid biosynthesis; L-histidine biosynthesis; L-histidine from 5-phospho-alpha-D-ribose 1-diphosphate: step 7/9.</text>
</comment>
<accession>A0A177IN45</accession>
<dbReference type="Proteomes" id="UP000076947">
    <property type="component" value="Unassembled WGS sequence"/>
</dbReference>
<comment type="cofactor">
    <cofactor evidence="1 6">
        <name>pyridoxal 5'-phosphate</name>
        <dbReference type="ChEBI" id="CHEBI:597326"/>
    </cofactor>
</comment>
<keyword evidence="6" id="KW-0368">Histidine biosynthesis</keyword>
<evidence type="ECO:0000256" key="5">
    <source>
        <dbReference type="ARBA" id="ARBA00022898"/>
    </source>
</evidence>
<dbReference type="InterPro" id="IPR005861">
    <property type="entry name" value="HisP_aminotrans"/>
</dbReference>
<comment type="caution">
    <text evidence="8">The sequence shown here is derived from an EMBL/GenBank/DDBJ whole genome shotgun (WGS) entry which is preliminary data.</text>
</comment>
<dbReference type="PROSITE" id="PS00599">
    <property type="entry name" value="AA_TRANSFER_CLASS_2"/>
    <property type="match status" value="1"/>
</dbReference>
<evidence type="ECO:0000256" key="3">
    <source>
        <dbReference type="ARBA" id="ARBA00022576"/>
    </source>
</evidence>
<dbReference type="OrthoDB" id="9809616at2"/>
<feature type="domain" description="Aminotransferase class I/classII large" evidence="7">
    <location>
        <begin position="20"/>
        <end position="342"/>
    </location>
</feature>
<evidence type="ECO:0000313" key="8">
    <source>
        <dbReference type="EMBL" id="OAH29651.1"/>
    </source>
</evidence>
<dbReference type="Gene3D" id="3.40.640.10">
    <property type="entry name" value="Type I PLP-dependent aspartate aminotransferase-like (Major domain)"/>
    <property type="match status" value="1"/>
</dbReference>
<dbReference type="InterPro" id="IPR015424">
    <property type="entry name" value="PyrdxlP-dep_Trfase"/>
</dbReference>
<dbReference type="HAMAP" id="MF_01023">
    <property type="entry name" value="HisC_aminotrans_2"/>
    <property type="match status" value="1"/>
</dbReference>
<dbReference type="UniPathway" id="UPA00031">
    <property type="reaction ID" value="UER00012"/>
</dbReference>
<dbReference type="EC" id="2.6.1.9" evidence="6"/>
<dbReference type="GO" id="GO:0030170">
    <property type="term" value="F:pyridoxal phosphate binding"/>
    <property type="evidence" value="ECO:0007669"/>
    <property type="project" value="InterPro"/>
</dbReference>
<dbReference type="Pfam" id="PF00155">
    <property type="entry name" value="Aminotran_1_2"/>
    <property type="match status" value="1"/>
</dbReference>
<dbReference type="STRING" id="1705.CA21670_12210"/>
<reference evidence="9" key="1">
    <citation type="submission" date="2016-02" db="EMBL/GenBank/DDBJ databases">
        <authorList>
            <person name="Kaur G."/>
            <person name="Nair G.R."/>
            <person name="Mayilraj S."/>
        </authorList>
    </citation>
    <scope>NUCLEOTIDE SEQUENCE [LARGE SCALE GENOMIC DNA]</scope>
    <source>
        <strain evidence="9">GA-15</strain>
    </source>
</reference>
<comment type="subunit">
    <text evidence="2 6">Homodimer.</text>
</comment>
<feature type="modified residue" description="N6-(pyridoxal phosphate)lysine" evidence="6">
    <location>
        <position position="213"/>
    </location>
</feature>
<protein>
    <recommendedName>
        <fullName evidence="6">Histidinol-phosphate aminotransferase</fullName>
        <ecNumber evidence="6">2.6.1.9</ecNumber>
    </recommendedName>
    <alternativeName>
        <fullName evidence="6">Imidazole acetol-phosphate transaminase</fullName>
    </alternativeName>
</protein>
<evidence type="ECO:0000256" key="1">
    <source>
        <dbReference type="ARBA" id="ARBA00001933"/>
    </source>
</evidence>
<dbReference type="GO" id="GO:0000105">
    <property type="term" value="P:L-histidine biosynthetic process"/>
    <property type="evidence" value="ECO:0007669"/>
    <property type="project" value="UniProtKB-UniRule"/>
</dbReference>
<comment type="similarity">
    <text evidence="6">Belongs to the class-II pyridoxal-phosphate-dependent aminotransferase family. Histidinol-phosphate aminotransferase subfamily.</text>
</comment>
<evidence type="ECO:0000313" key="9">
    <source>
        <dbReference type="Proteomes" id="UP000076947"/>
    </source>
</evidence>
<dbReference type="InterPro" id="IPR050106">
    <property type="entry name" value="HistidinolP_aminotransfase"/>
</dbReference>
<keyword evidence="9" id="KW-1185">Reference proteome</keyword>
<evidence type="ECO:0000256" key="6">
    <source>
        <dbReference type="HAMAP-Rule" id="MF_01023"/>
    </source>
</evidence>